<keyword evidence="3 11" id="KW-0238">DNA-binding</keyword>
<feature type="compositionally biased region" description="Basic and acidic residues" evidence="12">
    <location>
        <begin position="72"/>
        <end position="82"/>
    </location>
</feature>
<accession>A0A7J8IJU8</accession>
<feature type="compositionally biased region" description="Basic residues" evidence="12">
    <location>
        <begin position="83"/>
        <end position="96"/>
    </location>
</feature>
<proteinExistence type="predicted"/>
<comment type="caution">
    <text evidence="14">The sequence shown here is derived from an EMBL/GenBank/DDBJ whole genome shotgun (WGS) entry which is preliminary data.</text>
</comment>
<dbReference type="SMART" id="SM00398">
    <property type="entry name" value="HMG"/>
    <property type="match status" value="1"/>
</dbReference>
<dbReference type="Proteomes" id="UP000593571">
    <property type="component" value="Unassembled WGS sequence"/>
</dbReference>
<dbReference type="PANTHER" id="PTHR46040">
    <property type="entry name" value="HIGH MOBILITY GROUP PROTEIN 2"/>
    <property type="match status" value="1"/>
</dbReference>
<feature type="compositionally biased region" description="Polar residues" evidence="12">
    <location>
        <begin position="56"/>
        <end position="71"/>
    </location>
</feature>
<protein>
    <recommendedName>
        <fullName evidence="6">High mobility group protein 20A</fullName>
    </recommendedName>
    <alternativeName>
        <fullName evidence="7">HMG box-containing protein 20A</fullName>
    </alternativeName>
    <alternativeName>
        <fullName evidence="10">HMG domain-containing protein HMGX1</fullName>
    </alternativeName>
</protein>
<dbReference type="GO" id="GO:0010468">
    <property type="term" value="P:regulation of gene expression"/>
    <property type="evidence" value="ECO:0007669"/>
    <property type="project" value="TreeGrafter"/>
</dbReference>
<dbReference type="EMBL" id="JACASE010000003">
    <property type="protein sequence ID" value="KAF6484864.1"/>
    <property type="molecule type" value="Genomic_DNA"/>
</dbReference>
<dbReference type="FunFam" id="1.10.30.10:FF:000031">
    <property type="entry name" value="High mobility group protein 20A"/>
    <property type="match status" value="1"/>
</dbReference>
<dbReference type="Pfam" id="PF00505">
    <property type="entry name" value="HMG_box"/>
    <property type="match status" value="1"/>
</dbReference>
<dbReference type="PANTHER" id="PTHR46040:SF1">
    <property type="entry name" value="HIGH MOBILITY GROUP PROTEIN 20A-RELATED"/>
    <property type="match status" value="1"/>
</dbReference>
<dbReference type="InterPro" id="IPR051965">
    <property type="entry name" value="ChromReg_NeuronalGeneExpr"/>
</dbReference>
<dbReference type="GO" id="GO:0005634">
    <property type="term" value="C:nucleus"/>
    <property type="evidence" value="ECO:0007669"/>
    <property type="project" value="UniProtKB-UniRule"/>
</dbReference>
<evidence type="ECO:0000256" key="8">
    <source>
        <dbReference type="ARBA" id="ARBA00055661"/>
    </source>
</evidence>
<evidence type="ECO:0000256" key="4">
    <source>
        <dbReference type="ARBA" id="ARBA00023163"/>
    </source>
</evidence>
<evidence type="ECO:0000256" key="5">
    <source>
        <dbReference type="ARBA" id="ARBA00023242"/>
    </source>
</evidence>
<dbReference type="PROSITE" id="PS50118">
    <property type="entry name" value="HMG_BOX_2"/>
    <property type="match status" value="1"/>
</dbReference>
<keyword evidence="5 11" id="KW-0539">Nucleus</keyword>
<evidence type="ECO:0000256" key="3">
    <source>
        <dbReference type="ARBA" id="ARBA00023125"/>
    </source>
</evidence>
<feature type="domain" description="HMG box" evidence="13">
    <location>
        <begin position="103"/>
        <end position="171"/>
    </location>
</feature>
<dbReference type="GO" id="GO:0003677">
    <property type="term" value="F:DNA binding"/>
    <property type="evidence" value="ECO:0007669"/>
    <property type="project" value="UniProtKB-UniRule"/>
</dbReference>
<dbReference type="InterPro" id="IPR036910">
    <property type="entry name" value="HMG_box_dom_sf"/>
</dbReference>
<feature type="compositionally biased region" description="Polar residues" evidence="12">
    <location>
        <begin position="1"/>
        <end position="10"/>
    </location>
</feature>
<name>A0A7J8IJU8_ROUAE</name>
<keyword evidence="1" id="KW-0805">Transcription regulation</keyword>
<evidence type="ECO:0000256" key="6">
    <source>
        <dbReference type="ARBA" id="ARBA00039787"/>
    </source>
</evidence>
<evidence type="ECO:0000256" key="10">
    <source>
        <dbReference type="ARBA" id="ARBA00079231"/>
    </source>
</evidence>
<evidence type="ECO:0000256" key="2">
    <source>
        <dbReference type="ARBA" id="ARBA00023054"/>
    </source>
</evidence>
<evidence type="ECO:0000313" key="14">
    <source>
        <dbReference type="EMBL" id="KAF6484864.1"/>
    </source>
</evidence>
<evidence type="ECO:0000256" key="11">
    <source>
        <dbReference type="PROSITE-ProRule" id="PRU00267"/>
    </source>
</evidence>
<evidence type="ECO:0000259" key="13">
    <source>
        <dbReference type="PROSITE" id="PS50118"/>
    </source>
</evidence>
<dbReference type="SUPFAM" id="SSF47095">
    <property type="entry name" value="HMG-box"/>
    <property type="match status" value="1"/>
</dbReference>
<evidence type="ECO:0000256" key="9">
    <source>
        <dbReference type="ARBA" id="ARBA00062206"/>
    </source>
</evidence>
<feature type="compositionally biased region" description="Basic and acidic residues" evidence="12">
    <location>
        <begin position="182"/>
        <end position="209"/>
    </location>
</feature>
<reference evidence="14 15" key="1">
    <citation type="journal article" date="2020" name="Nature">
        <title>Six reference-quality genomes reveal evolution of bat adaptations.</title>
        <authorList>
            <person name="Jebb D."/>
            <person name="Huang Z."/>
            <person name="Pippel M."/>
            <person name="Hughes G.M."/>
            <person name="Lavrichenko K."/>
            <person name="Devanna P."/>
            <person name="Winkler S."/>
            <person name="Jermiin L.S."/>
            <person name="Skirmuntt E.C."/>
            <person name="Katzourakis A."/>
            <person name="Burkitt-Gray L."/>
            <person name="Ray D.A."/>
            <person name="Sullivan K.A.M."/>
            <person name="Roscito J.G."/>
            <person name="Kirilenko B.M."/>
            <person name="Davalos L.M."/>
            <person name="Corthals A.P."/>
            <person name="Power M.L."/>
            <person name="Jones G."/>
            <person name="Ransome R.D."/>
            <person name="Dechmann D.K.N."/>
            <person name="Locatelli A.G."/>
            <person name="Puechmaille S.J."/>
            <person name="Fedrigo O."/>
            <person name="Jarvis E.D."/>
            <person name="Hiller M."/>
            <person name="Vernes S.C."/>
            <person name="Myers E.W."/>
            <person name="Teeling E.C."/>
        </authorList>
    </citation>
    <scope>NUCLEOTIDE SEQUENCE [LARGE SCALE GENOMIC DNA]</scope>
    <source>
        <strain evidence="14">MRouAeg1</strain>
        <tissue evidence="14">Muscle</tissue>
    </source>
</reference>
<dbReference type="AlphaFoldDB" id="A0A7J8IJU8"/>
<feature type="region of interest" description="Disordered" evidence="12">
    <location>
        <begin position="1"/>
        <end position="113"/>
    </location>
</feature>
<keyword evidence="2" id="KW-0175">Coiled coil</keyword>
<evidence type="ECO:0000256" key="12">
    <source>
        <dbReference type="SAM" id="MobiDB-lite"/>
    </source>
</evidence>
<evidence type="ECO:0000256" key="7">
    <source>
        <dbReference type="ARBA" id="ARBA00043040"/>
    </source>
</evidence>
<feature type="compositionally biased region" description="Polar residues" evidence="12">
    <location>
        <begin position="40"/>
        <end position="49"/>
    </location>
</feature>
<dbReference type="InterPro" id="IPR009071">
    <property type="entry name" value="HMG_box_dom"/>
</dbReference>
<feature type="region of interest" description="Disordered" evidence="12">
    <location>
        <begin position="178"/>
        <end position="209"/>
    </location>
</feature>
<evidence type="ECO:0000256" key="1">
    <source>
        <dbReference type="ARBA" id="ARBA00023015"/>
    </source>
</evidence>
<keyword evidence="15" id="KW-1185">Reference proteome</keyword>
<dbReference type="Gene3D" id="1.10.30.10">
    <property type="entry name" value="High mobility group box domain"/>
    <property type="match status" value="1"/>
</dbReference>
<keyword evidence="4" id="KW-0804">Transcription</keyword>
<organism evidence="14 15">
    <name type="scientific">Rousettus aegyptiacus</name>
    <name type="common">Egyptian fruit bat</name>
    <name type="synonym">Pteropus aegyptiacus</name>
    <dbReference type="NCBI Taxonomy" id="9407"/>
    <lineage>
        <taxon>Eukaryota</taxon>
        <taxon>Metazoa</taxon>
        <taxon>Chordata</taxon>
        <taxon>Craniata</taxon>
        <taxon>Vertebrata</taxon>
        <taxon>Euteleostomi</taxon>
        <taxon>Mammalia</taxon>
        <taxon>Eutheria</taxon>
        <taxon>Laurasiatheria</taxon>
        <taxon>Chiroptera</taxon>
        <taxon>Yinpterochiroptera</taxon>
        <taxon>Pteropodoidea</taxon>
        <taxon>Pteropodidae</taxon>
        <taxon>Rousettinae</taxon>
        <taxon>Rousettus</taxon>
    </lineage>
</organism>
<comment type="function">
    <text evidence="8">Plays a role in neuronal differentiation as chromatin-associated protein. Acts as inhibitor of HMG20B. Overcomes the repressive effects of the neuronal silencer REST and induces the activation of neuronal-specific genes. Involved in the recruitment of the histone methyltransferase KMT2A/MLL1 and consequent increased methylation of histone H3 lysine 4.</text>
</comment>
<gene>
    <name evidence="14" type="ORF">HJG63_006304</name>
</gene>
<sequence length="209" mass="24187">METLMTSSTLPPLFADEDGSKESNDLATTGLTHPEVPYSSGATSSTNNPEFVEDLSQGQLLQNESSNTAEGSEQRHEDEQRSKRGGWSKGRKRKKPLRDSNAPKSPLTGYVRFMNERREQLRAKRPEVPFPEITRMLGNEWSKLPPEEKQRYLDEADRDKERYMKELEQYQKTEAYKVFSRKTQDRQKGKSHRQDAARQATHDHELLYP</sequence>
<feature type="DNA-binding region" description="HMG box" evidence="11">
    <location>
        <begin position="103"/>
        <end position="171"/>
    </location>
</feature>
<comment type="subunit">
    <text evidence="9">Interacts with DTNB.</text>
</comment>
<evidence type="ECO:0000313" key="15">
    <source>
        <dbReference type="Proteomes" id="UP000593571"/>
    </source>
</evidence>